<feature type="transmembrane region" description="Helical" evidence="7">
    <location>
        <begin position="142"/>
        <end position="163"/>
    </location>
</feature>
<dbReference type="PANTHER" id="PTHR40043:SF1">
    <property type="entry name" value="UPF0719 INNER MEMBRANE PROTEIN YJFL"/>
    <property type="match status" value="1"/>
</dbReference>
<gene>
    <name evidence="8" type="ORF">HNP32_000417</name>
</gene>
<evidence type="ECO:0000256" key="5">
    <source>
        <dbReference type="ARBA" id="ARBA00022989"/>
    </source>
</evidence>
<evidence type="ECO:0000256" key="4">
    <source>
        <dbReference type="ARBA" id="ARBA00022692"/>
    </source>
</evidence>
<dbReference type="GO" id="GO:0005886">
    <property type="term" value="C:plasma membrane"/>
    <property type="evidence" value="ECO:0007669"/>
    <property type="project" value="UniProtKB-SubCell"/>
</dbReference>
<feature type="transmembrane region" description="Helical" evidence="7">
    <location>
        <begin position="108"/>
        <end position="130"/>
    </location>
</feature>
<evidence type="ECO:0000256" key="6">
    <source>
        <dbReference type="ARBA" id="ARBA00023136"/>
    </source>
</evidence>
<evidence type="ECO:0000256" key="2">
    <source>
        <dbReference type="ARBA" id="ARBA00005779"/>
    </source>
</evidence>
<name>A0A7W7ILS7_9CAUL</name>
<sequence>MAVLLSFRFQQGAAGSHIMDSSSLPSVLSSPEVQAFATGFPILILHLVVTFGLLAMGATVYALLTPWREVALIRQGNPAAAVAFVGVLVGLAIPLATSLSISTSIRDIAIWGVATVVLQLLAFRVVDLLLTGLPQRIEKGEVSAAVVLAGAKLATALILAAALTG</sequence>
<comment type="similarity">
    <text evidence="2">Belongs to the UPF0719 family.</text>
</comment>
<comment type="subcellular location">
    <subcellularLocation>
        <location evidence="1">Cell membrane</location>
        <topology evidence="1">Multi-pass membrane protein</topology>
    </subcellularLocation>
</comment>
<proteinExistence type="inferred from homology"/>
<feature type="transmembrane region" description="Helical" evidence="7">
    <location>
        <begin position="76"/>
        <end position="96"/>
    </location>
</feature>
<evidence type="ECO:0000313" key="8">
    <source>
        <dbReference type="EMBL" id="MBB4796703.1"/>
    </source>
</evidence>
<accession>A0A7W7ILS7</accession>
<evidence type="ECO:0000256" key="1">
    <source>
        <dbReference type="ARBA" id="ARBA00004651"/>
    </source>
</evidence>
<dbReference type="Pfam" id="PF03994">
    <property type="entry name" value="DUF350"/>
    <property type="match status" value="1"/>
</dbReference>
<reference evidence="8 9" key="1">
    <citation type="submission" date="2020-08" db="EMBL/GenBank/DDBJ databases">
        <title>Functional genomics of gut bacteria from endangered species of beetles.</title>
        <authorList>
            <person name="Carlos-Shanley C."/>
        </authorList>
    </citation>
    <scope>NUCLEOTIDE SEQUENCE [LARGE SCALE GENOMIC DNA]</scope>
    <source>
        <strain evidence="8 9">S00123</strain>
    </source>
</reference>
<feature type="transmembrane region" description="Helical" evidence="7">
    <location>
        <begin position="38"/>
        <end position="64"/>
    </location>
</feature>
<evidence type="ECO:0000256" key="3">
    <source>
        <dbReference type="ARBA" id="ARBA00022475"/>
    </source>
</evidence>
<dbReference type="PANTHER" id="PTHR40043">
    <property type="entry name" value="UPF0719 INNER MEMBRANE PROTEIN YJFL"/>
    <property type="match status" value="1"/>
</dbReference>
<keyword evidence="6 7" id="KW-0472">Membrane</keyword>
<evidence type="ECO:0000256" key="7">
    <source>
        <dbReference type="SAM" id="Phobius"/>
    </source>
</evidence>
<dbReference type="EMBL" id="JACHKY010000001">
    <property type="protein sequence ID" value="MBB4796703.1"/>
    <property type="molecule type" value="Genomic_DNA"/>
</dbReference>
<keyword evidence="9" id="KW-1185">Reference proteome</keyword>
<keyword evidence="5 7" id="KW-1133">Transmembrane helix</keyword>
<keyword evidence="4 7" id="KW-0812">Transmembrane</keyword>
<keyword evidence="3" id="KW-1003">Cell membrane</keyword>
<dbReference type="AlphaFoldDB" id="A0A7W7ILS7"/>
<organism evidence="8 9">
    <name type="scientific">Brevundimonas bullata</name>
    <dbReference type="NCBI Taxonomy" id="13160"/>
    <lineage>
        <taxon>Bacteria</taxon>
        <taxon>Pseudomonadati</taxon>
        <taxon>Pseudomonadota</taxon>
        <taxon>Alphaproteobacteria</taxon>
        <taxon>Caulobacterales</taxon>
        <taxon>Caulobacteraceae</taxon>
        <taxon>Brevundimonas</taxon>
    </lineage>
</organism>
<evidence type="ECO:0000313" key="9">
    <source>
        <dbReference type="Proteomes" id="UP000539957"/>
    </source>
</evidence>
<protein>
    <submittedName>
        <fullName evidence="8">Putative membrane protein</fullName>
    </submittedName>
</protein>
<dbReference type="Proteomes" id="UP000539957">
    <property type="component" value="Unassembled WGS sequence"/>
</dbReference>
<dbReference type="InterPro" id="IPR007140">
    <property type="entry name" value="DUF350"/>
</dbReference>
<comment type="caution">
    <text evidence="8">The sequence shown here is derived from an EMBL/GenBank/DDBJ whole genome shotgun (WGS) entry which is preliminary data.</text>
</comment>